<accession>A0A0K2QJH7</accession>
<proteinExistence type="evidence at transcript level"/>
<evidence type="ECO:0000313" key="2">
    <source>
        <dbReference type="EMBL" id="BAS02097.1"/>
    </source>
</evidence>
<protein>
    <submittedName>
        <fullName evidence="2">Uncharacterized protein</fullName>
    </submittedName>
</protein>
<organism evidence="2">
    <name type="scientific">Homo sapiens</name>
    <name type="common">Human</name>
    <dbReference type="NCBI Taxonomy" id="9606"/>
    <lineage>
        <taxon>Eukaryota</taxon>
        <taxon>Metazoa</taxon>
        <taxon>Chordata</taxon>
        <taxon>Craniata</taxon>
        <taxon>Vertebrata</taxon>
        <taxon>Euteleostomi</taxon>
        <taxon>Mammalia</taxon>
        <taxon>Eutheria</taxon>
        <taxon>Euarchontoglires</taxon>
        <taxon>Primates</taxon>
        <taxon>Haplorrhini</taxon>
        <taxon>Catarrhini</taxon>
        <taxon>Hominidae</taxon>
        <taxon>Homo</taxon>
    </lineage>
</organism>
<evidence type="ECO:0000256" key="1">
    <source>
        <dbReference type="SAM" id="MobiDB-lite"/>
    </source>
</evidence>
<feature type="region of interest" description="Disordered" evidence="1">
    <location>
        <begin position="1"/>
        <end position="20"/>
    </location>
</feature>
<name>A0A0K2QJH7_HUMAN</name>
<reference evidence="2" key="1">
    <citation type="submission" date="2003-07" db="EMBL/GenBank/DDBJ databases">
        <title>The immunoglobulin heavy chain repertoire of the urodele amphibian Pleurodeles waltl: identification of a new isotype.</title>
        <authorList>
            <person name="Schaerlinger B."/>
            <person name="Frippiat J.P."/>
        </authorList>
    </citation>
    <scope>NUCLEOTIDE SEQUENCE</scope>
</reference>
<dbReference type="AlphaFoldDB" id="A0A0K2QJH7"/>
<dbReference type="EMBL" id="AB115765">
    <property type="protein sequence ID" value="BAS02097.1"/>
    <property type="molecule type" value="mRNA"/>
</dbReference>
<sequence length="20" mass="2005">MGLKMSCLKAAAAATTRPPS</sequence>